<dbReference type="EMBL" id="LAZR01000251">
    <property type="protein sequence ID" value="KKN79209.1"/>
    <property type="molecule type" value="Genomic_DNA"/>
</dbReference>
<protein>
    <submittedName>
        <fullName evidence="1">Uncharacterized protein</fullName>
    </submittedName>
</protein>
<sequence>METTHKISAYRLYDYNEWDNATAFGYKSKITIEADNIVAKIYQVNSNLCLYVQFTHKQLNLLHMWLCKPMFLNGLLKHYLKYSVAQGDFKLILESINFK</sequence>
<comment type="caution">
    <text evidence="1">The sequence shown here is derived from an EMBL/GenBank/DDBJ whole genome shotgun (WGS) entry which is preliminary data.</text>
</comment>
<organism evidence="1">
    <name type="scientific">marine sediment metagenome</name>
    <dbReference type="NCBI Taxonomy" id="412755"/>
    <lineage>
        <taxon>unclassified sequences</taxon>
        <taxon>metagenomes</taxon>
        <taxon>ecological metagenomes</taxon>
    </lineage>
</organism>
<name>A0A0F9TIX0_9ZZZZ</name>
<proteinExistence type="predicted"/>
<reference evidence="1" key="1">
    <citation type="journal article" date="2015" name="Nature">
        <title>Complex archaea that bridge the gap between prokaryotes and eukaryotes.</title>
        <authorList>
            <person name="Spang A."/>
            <person name="Saw J.H."/>
            <person name="Jorgensen S.L."/>
            <person name="Zaremba-Niedzwiedzka K."/>
            <person name="Martijn J."/>
            <person name="Lind A.E."/>
            <person name="van Eijk R."/>
            <person name="Schleper C."/>
            <person name="Guy L."/>
            <person name="Ettema T.J."/>
        </authorList>
    </citation>
    <scope>NUCLEOTIDE SEQUENCE</scope>
</reference>
<gene>
    <name evidence="1" type="ORF">LCGC14_0342260</name>
</gene>
<dbReference type="AlphaFoldDB" id="A0A0F9TIX0"/>
<accession>A0A0F9TIX0</accession>
<evidence type="ECO:0000313" key="1">
    <source>
        <dbReference type="EMBL" id="KKN79209.1"/>
    </source>
</evidence>